<dbReference type="PANTHER" id="PTHR32305">
    <property type="match status" value="1"/>
</dbReference>
<gene>
    <name evidence="1" type="ORF">LX78_02842</name>
</gene>
<dbReference type="EMBL" id="QGGP01000011">
    <property type="protein sequence ID" value="PWK17103.1"/>
    <property type="molecule type" value="Genomic_DNA"/>
</dbReference>
<evidence type="ECO:0000313" key="1">
    <source>
        <dbReference type="EMBL" id="PWK17103.1"/>
    </source>
</evidence>
<dbReference type="AlphaFoldDB" id="A0A316DK97"/>
<organism evidence="1 2">
    <name type="scientific">Xanthomarina spongicola</name>
    <dbReference type="NCBI Taxonomy" id="570520"/>
    <lineage>
        <taxon>Bacteria</taxon>
        <taxon>Pseudomonadati</taxon>
        <taxon>Bacteroidota</taxon>
        <taxon>Flavobacteriia</taxon>
        <taxon>Flavobacteriales</taxon>
        <taxon>Flavobacteriaceae</taxon>
        <taxon>Xanthomarina</taxon>
    </lineage>
</organism>
<comment type="caution">
    <text evidence="1">The sequence shown here is derived from an EMBL/GenBank/DDBJ whole genome shotgun (WGS) entry which is preliminary data.</text>
</comment>
<evidence type="ECO:0000313" key="2">
    <source>
        <dbReference type="Proteomes" id="UP000245430"/>
    </source>
</evidence>
<reference evidence="1 2" key="1">
    <citation type="submission" date="2018-05" db="EMBL/GenBank/DDBJ databases">
        <title>Genomic Encyclopedia of Archaeal and Bacterial Type Strains, Phase II (KMG-II): from individual species to whole genera.</title>
        <authorList>
            <person name="Goeker M."/>
        </authorList>
    </citation>
    <scope>NUCLEOTIDE SEQUENCE [LARGE SCALE GENOMIC DNA]</scope>
    <source>
        <strain evidence="1 2">DSM 22637</strain>
    </source>
</reference>
<protein>
    <submittedName>
        <fullName evidence="1">RHS repeat-associated protein</fullName>
    </submittedName>
</protein>
<dbReference type="NCBIfam" id="TIGR03696">
    <property type="entry name" value="Rhs_assc_core"/>
    <property type="match status" value="1"/>
</dbReference>
<proteinExistence type="predicted"/>
<dbReference type="Proteomes" id="UP000245430">
    <property type="component" value="Unassembled WGS sequence"/>
</dbReference>
<dbReference type="InterPro" id="IPR022385">
    <property type="entry name" value="Rhs_assc_core"/>
</dbReference>
<keyword evidence="2" id="KW-1185">Reference proteome</keyword>
<sequence>MATSTNIALKKTYNGKEFQDELDLNWHDYGARNYDASLGRWMNVDPLAEKYHEYSGYNYTLNNPIVFTDPDGQRVEWGENLSPEEKQIVGSFIHNLRKNSKVFNNIFETLHSSENIYTVGNEGISADASFDPDTGVSDVQFDEDTLETTETYDESSNKGGTIRLPFDYFEQFKGLKSKSEIVKNSLVEEFVHAAQWETLFPKSGMTTSEFYIDFVGSNFNNGNFEFEAKALSGIIHQQGGIGYRKGGDLISGNYGRAIYKSGAFNSKQYFKSANNWLNSSETNSGYRTMNGLDVSINKSLPPTLLIQAIKDK</sequence>
<accession>A0A316DK97</accession>
<dbReference type="InterPro" id="IPR050708">
    <property type="entry name" value="T6SS_VgrG/RHS"/>
</dbReference>
<dbReference type="PANTHER" id="PTHR32305:SF15">
    <property type="entry name" value="PROTEIN RHSA-RELATED"/>
    <property type="match status" value="1"/>
</dbReference>
<dbReference type="Gene3D" id="2.180.10.10">
    <property type="entry name" value="RHS repeat-associated core"/>
    <property type="match status" value="1"/>
</dbReference>
<name>A0A316DK97_9FLAO</name>
<dbReference type="RefSeq" id="WP_245881544.1">
    <property type="nucleotide sequence ID" value="NZ_QGGP01000011.1"/>
</dbReference>